<evidence type="ECO:0008006" key="3">
    <source>
        <dbReference type="Google" id="ProtNLM"/>
    </source>
</evidence>
<keyword evidence="2" id="KW-1185">Reference proteome</keyword>
<reference evidence="1 2" key="1">
    <citation type="submission" date="2020-08" db="EMBL/GenBank/DDBJ databases">
        <title>Sequencing the genomes of 1000 actinobacteria strains.</title>
        <authorList>
            <person name="Klenk H.-P."/>
        </authorList>
    </citation>
    <scope>NUCLEOTIDE SEQUENCE [LARGE SCALE GENOMIC DNA]</scope>
    <source>
        <strain evidence="1 2">DSM 22826</strain>
    </source>
</reference>
<protein>
    <recommendedName>
        <fullName evidence="3">TfoX N-terminal domain-containing protein</fullName>
    </recommendedName>
</protein>
<dbReference type="EMBL" id="JACHVS010000001">
    <property type="protein sequence ID" value="MBB2995133.1"/>
    <property type="molecule type" value="Genomic_DNA"/>
</dbReference>
<organism evidence="1 2">
    <name type="scientific">Paeniglutamicibacter cryotolerans</name>
    <dbReference type="NCBI Taxonomy" id="670079"/>
    <lineage>
        <taxon>Bacteria</taxon>
        <taxon>Bacillati</taxon>
        <taxon>Actinomycetota</taxon>
        <taxon>Actinomycetes</taxon>
        <taxon>Micrococcales</taxon>
        <taxon>Micrococcaceae</taxon>
        <taxon>Paeniglutamicibacter</taxon>
    </lineage>
</organism>
<evidence type="ECO:0000313" key="2">
    <source>
        <dbReference type="Proteomes" id="UP000523000"/>
    </source>
</evidence>
<accession>A0A839QHP2</accession>
<evidence type="ECO:0000313" key="1">
    <source>
        <dbReference type="EMBL" id="MBB2995133.1"/>
    </source>
</evidence>
<name>A0A839QHP2_9MICC</name>
<gene>
    <name evidence="1" type="ORF">E9229_001324</name>
</gene>
<dbReference type="RefSeq" id="WP_221184392.1">
    <property type="nucleotide sequence ID" value="NZ_BAABGK010000113.1"/>
</dbReference>
<comment type="caution">
    <text evidence="1">The sequence shown here is derived from an EMBL/GenBank/DDBJ whole genome shotgun (WGS) entry which is preliminary data.</text>
</comment>
<dbReference type="Proteomes" id="UP000523000">
    <property type="component" value="Unassembled WGS sequence"/>
</dbReference>
<proteinExistence type="predicted"/>
<sequence length="110" mass="11539">MRNEFPTPEAMAEFKRLSRLLLGDGVVAGNMFGAESLKFDGRAIACLSGDAMAFKLGRGAPEHEAALAVDGAELFDPSGMGRPFKDWVSVPASALGNWEGLAKAALLAAE</sequence>
<dbReference type="AlphaFoldDB" id="A0A839QHP2"/>